<reference evidence="1" key="1">
    <citation type="submission" date="2022-01" db="EMBL/GenBank/DDBJ databases">
        <title>Draft Genome Sequences of Seven Type Strains of the Genus Streptomyces.</title>
        <authorList>
            <person name="Aziz S."/>
            <person name="Coretto E."/>
            <person name="Chronakova A."/>
            <person name="Sproer C."/>
            <person name="Huber K."/>
            <person name="Nouioui I."/>
            <person name="Gross H."/>
        </authorList>
    </citation>
    <scope>NUCLEOTIDE SEQUENCE</scope>
    <source>
        <strain evidence="1">DSM 103493</strain>
    </source>
</reference>
<protein>
    <submittedName>
        <fullName evidence="1">Uncharacterized protein</fullName>
    </submittedName>
</protein>
<sequence length="93" mass="10160">MIAPLTYEPRYTEQAASARDRLDDLRRAAFDRGLAALAQDPFPAVSRASDPAGTTRRVRLTKDALVEYAVSLGRLVIIDVTVFDDADVLVPDA</sequence>
<evidence type="ECO:0000313" key="2">
    <source>
        <dbReference type="Proteomes" id="UP001139384"/>
    </source>
</evidence>
<gene>
    <name evidence="1" type="ORF">L0P92_34150</name>
</gene>
<dbReference type="RefSeq" id="WP_234766930.1">
    <property type="nucleotide sequence ID" value="NZ_JAKEIP010000222.1"/>
</dbReference>
<name>A0A9X1Q4L3_STRM4</name>
<comment type="caution">
    <text evidence="1">The sequence shown here is derived from an EMBL/GenBank/DDBJ whole genome shotgun (WGS) entry which is preliminary data.</text>
</comment>
<organism evidence="1 2">
    <name type="scientific">Streptomyces muensis</name>
    <dbReference type="NCBI Taxonomy" id="1077944"/>
    <lineage>
        <taxon>Bacteria</taxon>
        <taxon>Bacillati</taxon>
        <taxon>Actinomycetota</taxon>
        <taxon>Actinomycetes</taxon>
        <taxon>Kitasatosporales</taxon>
        <taxon>Streptomycetaceae</taxon>
        <taxon>Streptomyces</taxon>
    </lineage>
</organism>
<dbReference type="AlphaFoldDB" id="A0A9X1Q4L3"/>
<keyword evidence="2" id="KW-1185">Reference proteome</keyword>
<accession>A0A9X1Q4L3</accession>
<dbReference type="EMBL" id="JAKEIP010000222">
    <property type="protein sequence ID" value="MCF1598553.1"/>
    <property type="molecule type" value="Genomic_DNA"/>
</dbReference>
<dbReference type="Proteomes" id="UP001139384">
    <property type="component" value="Unassembled WGS sequence"/>
</dbReference>
<proteinExistence type="predicted"/>
<evidence type="ECO:0000313" key="1">
    <source>
        <dbReference type="EMBL" id="MCF1598553.1"/>
    </source>
</evidence>